<evidence type="ECO:0000259" key="10">
    <source>
        <dbReference type="SMART" id="SM00645"/>
    </source>
</evidence>
<feature type="signal peptide" evidence="9">
    <location>
        <begin position="1"/>
        <end position="19"/>
    </location>
</feature>
<evidence type="ECO:0000256" key="7">
    <source>
        <dbReference type="ARBA" id="ARBA00023145"/>
    </source>
</evidence>
<organism evidence="11 12">
    <name type="scientific">Tenebrio molitor</name>
    <name type="common">Yellow mealworm beetle</name>
    <dbReference type="NCBI Taxonomy" id="7067"/>
    <lineage>
        <taxon>Eukaryota</taxon>
        <taxon>Metazoa</taxon>
        <taxon>Ecdysozoa</taxon>
        <taxon>Arthropoda</taxon>
        <taxon>Hexapoda</taxon>
        <taxon>Insecta</taxon>
        <taxon>Pterygota</taxon>
        <taxon>Neoptera</taxon>
        <taxon>Endopterygota</taxon>
        <taxon>Coleoptera</taxon>
        <taxon>Polyphaga</taxon>
        <taxon>Cucujiformia</taxon>
        <taxon>Tenebrionidae</taxon>
        <taxon>Tenebrio</taxon>
    </lineage>
</organism>
<keyword evidence="4" id="KW-0378">Hydrolase</keyword>
<dbReference type="FunFam" id="3.90.70.10:FF:000031">
    <property type="entry name" value="Cathepsin B"/>
    <property type="match status" value="1"/>
</dbReference>
<dbReference type="InterPro" id="IPR000668">
    <property type="entry name" value="Peptidase_C1A_C"/>
</dbReference>
<keyword evidence="5" id="KW-0788">Thiol protease</keyword>
<dbReference type="GO" id="GO:0005777">
    <property type="term" value="C:peroxisome"/>
    <property type="evidence" value="ECO:0007669"/>
    <property type="project" value="TreeGrafter"/>
</dbReference>
<dbReference type="AlphaFoldDB" id="A0A8J6LCJ8"/>
<keyword evidence="8" id="KW-1015">Disulfide bond</keyword>
<evidence type="ECO:0000313" key="11">
    <source>
        <dbReference type="EMBL" id="KAH0817239.1"/>
    </source>
</evidence>
<keyword evidence="7" id="KW-0865">Zymogen</keyword>
<gene>
    <name evidence="11" type="ORF">GEV33_005552</name>
</gene>
<feature type="chain" id="PRO_5035197995" description="Peptidase C1A papain C-terminal domain-containing protein" evidence="9">
    <location>
        <begin position="20"/>
        <end position="1031"/>
    </location>
</feature>
<dbReference type="CDD" id="cd02620">
    <property type="entry name" value="Peptidase_C1A_CathepsinB"/>
    <property type="match status" value="1"/>
</dbReference>
<evidence type="ECO:0000256" key="5">
    <source>
        <dbReference type="ARBA" id="ARBA00022807"/>
    </source>
</evidence>
<evidence type="ECO:0000256" key="1">
    <source>
        <dbReference type="ARBA" id="ARBA00001933"/>
    </source>
</evidence>
<dbReference type="EMBL" id="JABDTM020020003">
    <property type="protein sequence ID" value="KAH0817239.1"/>
    <property type="molecule type" value="Genomic_DNA"/>
</dbReference>
<accession>A0A8J6LCJ8</accession>
<dbReference type="InterPro" id="IPR000192">
    <property type="entry name" value="Aminotrans_V_dom"/>
</dbReference>
<name>A0A8J6LCJ8_TENMO</name>
<dbReference type="GO" id="GO:0008453">
    <property type="term" value="F:alanine-glyoxylate transaminase activity"/>
    <property type="evidence" value="ECO:0007669"/>
    <property type="project" value="TreeGrafter"/>
</dbReference>
<dbReference type="Pfam" id="PF00266">
    <property type="entry name" value="Aminotran_5"/>
    <property type="match status" value="1"/>
</dbReference>
<dbReference type="SUPFAM" id="SSF53383">
    <property type="entry name" value="PLP-dependent transferases"/>
    <property type="match status" value="1"/>
</dbReference>
<proteinExistence type="predicted"/>
<dbReference type="Proteomes" id="UP000719412">
    <property type="component" value="Unassembled WGS sequence"/>
</dbReference>
<dbReference type="PANTHER" id="PTHR21152">
    <property type="entry name" value="AMINOTRANSFERASE CLASS V"/>
    <property type="match status" value="1"/>
</dbReference>
<dbReference type="PANTHER" id="PTHR21152:SF40">
    <property type="entry name" value="ALANINE--GLYOXYLATE AMINOTRANSFERASE"/>
    <property type="match status" value="1"/>
</dbReference>
<evidence type="ECO:0000256" key="3">
    <source>
        <dbReference type="ARBA" id="ARBA00022729"/>
    </source>
</evidence>
<dbReference type="GO" id="GO:0008234">
    <property type="term" value="F:cysteine-type peptidase activity"/>
    <property type="evidence" value="ECO:0007669"/>
    <property type="project" value="UniProtKB-KW"/>
</dbReference>
<dbReference type="SMART" id="SM00645">
    <property type="entry name" value="Pept_C1"/>
    <property type="match status" value="2"/>
</dbReference>
<sequence length="1031" mass="116139">MKLLLAIFIFLVSISTQSGASVTPLEDFANHLKKTLKLKEHGWISSWNFPKNVTVDVLKGLVGKNSLLRTKDTTGVLNHKFVTVKDTQMFFDTRDEWHTCESIIGVIKDQGSCDSSWAIVPASVISDRTCISSRGDKVIQLSAEDVLRCCKNCTKNTNVCDGGSTSEAWEFWMNEGVVSGGDYNSKEGCVPYSRSSYNGHSTNVCQRICTNRDYGSTYNEDKHLGFLHYRLPNSEKQIQMEMMSHGPVAAVMTVYKDFFFYKEGVYKHFTGEEVGALVVKIIGWGEEENGKYWLVANSWGNEWGNLEGFFKIRRGADHCGIESDVRAGRNSPDLTPLFNPPDQFWHHVQHNDKYYEWDFRTRKSTEKLYDRFRKRKHAEELDDLPMLKHKLESLPDIPRSYHYSIEWPACKDVFINDNAIIPASILSDRLCIESNGAKTSRLSAEDLLACATKQNGCGGGVVQKVFQFWMGQGIVSGGRYNKSEKSSDCELRCTNPNISDRSRLSYRLPNDKLQIQVEIIKHGPVVAEMMVYEDLLYYSNGIYEHVVGEKFGTDLVKLVEWGSDQSVTVETNDDRVKYWRVVPSWDDEWASKGFKIVRGTNQCGVELKLRAGRRFPWLDKGEYLEIRAPASPRSAERRSLLVAPIWFIIIGLGRRTPWLEREESVDEACQGQRHRVGLNAIGGRGRSSSGVRNVLAKQCLNPVSTDIYQVMDDVKVFLRYVFQTKNNLTIAVQTSGNGGNETILTNLLDPGDKLVVAVGGTWGEKVVDMAERHNLDTLVLRKGPGEIYTLEELEAAITQHKANMLFVTHGESTGGTLQVLEGVGDMCHKHNCLLAVDAIVSIASDPLFVDRWGIDAVSAGSQKALGAPPGMCMLSFSQLAEKRMLGKKTPTPYYFDDRTFHYTFSSNMLAAVREALAQVCEEGLLTMWERHKKNARLFWKKLDEIGMECFVEKIENRFNGVTGVKIPKGIDQMEFLHFLKTKYAIDITPGHGPTLGKAMRVGLMGQNSRPEVVEYLIEALKDGLKHFGHTL</sequence>
<comment type="cofactor">
    <cofactor evidence="1">
        <name>pyridoxal 5'-phosphate</name>
        <dbReference type="ChEBI" id="CHEBI:597326"/>
    </cofactor>
</comment>
<keyword evidence="6" id="KW-0663">Pyridoxal phosphate</keyword>
<evidence type="ECO:0000256" key="8">
    <source>
        <dbReference type="ARBA" id="ARBA00023157"/>
    </source>
</evidence>
<reference evidence="11" key="2">
    <citation type="submission" date="2021-08" db="EMBL/GenBank/DDBJ databases">
        <authorList>
            <person name="Eriksson T."/>
        </authorList>
    </citation>
    <scope>NUCLEOTIDE SEQUENCE</scope>
    <source>
        <strain evidence="11">Stoneville</strain>
        <tissue evidence="11">Whole head</tissue>
    </source>
</reference>
<evidence type="ECO:0000256" key="2">
    <source>
        <dbReference type="ARBA" id="ARBA00022670"/>
    </source>
</evidence>
<dbReference type="Gene3D" id="3.90.1150.10">
    <property type="entry name" value="Aspartate Aminotransferase, domain 1"/>
    <property type="match status" value="1"/>
</dbReference>
<dbReference type="InterPro" id="IPR015424">
    <property type="entry name" value="PyrdxlP-dep_Trfase"/>
</dbReference>
<protein>
    <recommendedName>
        <fullName evidence="10">Peptidase C1A papain C-terminal domain-containing protein</fullName>
    </recommendedName>
</protein>
<dbReference type="Gene3D" id="3.40.640.10">
    <property type="entry name" value="Type I PLP-dependent aspartate aminotransferase-like (Major domain)"/>
    <property type="match status" value="1"/>
</dbReference>
<keyword evidence="12" id="KW-1185">Reference proteome</keyword>
<evidence type="ECO:0000256" key="4">
    <source>
        <dbReference type="ARBA" id="ARBA00022801"/>
    </source>
</evidence>
<keyword evidence="2" id="KW-0645">Protease</keyword>
<dbReference type="GO" id="GO:0019265">
    <property type="term" value="P:glycine biosynthetic process, by transamination of glyoxylate"/>
    <property type="evidence" value="ECO:0007669"/>
    <property type="project" value="TreeGrafter"/>
</dbReference>
<dbReference type="InterPro" id="IPR038765">
    <property type="entry name" value="Papain-like_cys_pep_sf"/>
</dbReference>
<feature type="domain" description="Peptidase C1A papain C-terminal" evidence="10">
    <location>
        <begin position="397"/>
        <end position="613"/>
    </location>
</feature>
<dbReference type="GO" id="GO:0004760">
    <property type="term" value="F:L-serine-pyruvate transaminase activity"/>
    <property type="evidence" value="ECO:0007669"/>
    <property type="project" value="TreeGrafter"/>
</dbReference>
<reference evidence="11" key="1">
    <citation type="journal article" date="2020" name="J Insects Food Feed">
        <title>The yellow mealworm (Tenebrio molitor) genome: a resource for the emerging insects as food and feed industry.</title>
        <authorList>
            <person name="Eriksson T."/>
            <person name="Andere A."/>
            <person name="Kelstrup H."/>
            <person name="Emery V."/>
            <person name="Picard C."/>
        </authorList>
    </citation>
    <scope>NUCLEOTIDE SEQUENCE</scope>
    <source>
        <strain evidence="11">Stoneville</strain>
        <tissue evidence="11">Whole head</tissue>
    </source>
</reference>
<evidence type="ECO:0000256" key="6">
    <source>
        <dbReference type="ARBA" id="ARBA00022898"/>
    </source>
</evidence>
<dbReference type="SUPFAM" id="SSF54001">
    <property type="entry name" value="Cysteine proteinases"/>
    <property type="match status" value="2"/>
</dbReference>
<dbReference type="GO" id="GO:0006508">
    <property type="term" value="P:proteolysis"/>
    <property type="evidence" value="ECO:0007669"/>
    <property type="project" value="UniProtKB-KW"/>
</dbReference>
<evidence type="ECO:0000256" key="9">
    <source>
        <dbReference type="SAM" id="SignalP"/>
    </source>
</evidence>
<dbReference type="Pfam" id="PF00112">
    <property type="entry name" value="Peptidase_C1"/>
    <property type="match status" value="2"/>
</dbReference>
<comment type="caution">
    <text evidence="11">The sequence shown here is derived from an EMBL/GenBank/DDBJ whole genome shotgun (WGS) entry which is preliminary data.</text>
</comment>
<dbReference type="InterPro" id="IPR015422">
    <property type="entry name" value="PyrdxlP-dep_Trfase_small"/>
</dbReference>
<evidence type="ECO:0000313" key="12">
    <source>
        <dbReference type="Proteomes" id="UP000719412"/>
    </source>
</evidence>
<dbReference type="InterPro" id="IPR015421">
    <property type="entry name" value="PyrdxlP-dep_Trfase_major"/>
</dbReference>
<dbReference type="Gene3D" id="3.90.70.10">
    <property type="entry name" value="Cysteine proteinases"/>
    <property type="match status" value="2"/>
</dbReference>
<feature type="domain" description="Peptidase C1A papain C-terminal" evidence="10">
    <location>
        <begin position="87"/>
        <end position="329"/>
    </location>
</feature>
<keyword evidence="3 9" id="KW-0732">Signal</keyword>